<proteinExistence type="predicted"/>
<reference evidence="2 3" key="1">
    <citation type="journal article" date="2017" name="Nat. Commun.">
        <title>A dsRNA virus with filamentous viral particles.</title>
        <authorList>
            <person name="Jia H."/>
            <person name="Dong K."/>
            <person name="Zhou L."/>
            <person name="Wang G."/>
            <person name="Hong N."/>
            <person name="Jiang D."/>
            <person name="Xu W."/>
        </authorList>
    </citation>
    <scope>NUCLEOTIDE SEQUENCE [LARGE SCALE GENOMIC DNA]</scope>
    <source>
        <strain evidence="2 3">LT-3-1</strain>
    </source>
</reference>
<dbReference type="RefSeq" id="YP_010839670.1">
    <property type="nucleotide sequence ID" value="NC_078026.1"/>
</dbReference>
<dbReference type="Proteomes" id="UP000500971">
    <property type="component" value="Genome"/>
</dbReference>
<dbReference type="InterPro" id="IPR058041">
    <property type="entry name" value="CcFV1_CP"/>
</dbReference>
<evidence type="ECO:0000313" key="3">
    <source>
        <dbReference type="Proteomes" id="UP000500971"/>
    </source>
</evidence>
<feature type="region of interest" description="Disordered" evidence="1">
    <location>
        <begin position="249"/>
        <end position="291"/>
    </location>
</feature>
<dbReference type="GeneID" id="80549579"/>
<keyword evidence="3" id="KW-1185">Reference proteome</keyword>
<sequence>MSSSASYSFLGKANAAKVAALDQGVVELVIKLAAMRLKPPALLAYATEVAQGKVPTAALSVGTPKPVTIQAHSWLNDPRQYADRYGVSEEDVRNLRSLYQDDSAACMDRISAIVTDFLRKTGSQKAVRVVSTGDPGTNPATANPLAGSRGLVASYASEIRSNSGVYGSYTFETFETGRDVTQAFGVDLGHEVYVLAQSKKMAIMVARIATVKGRTDPLALPYIYYISSGGRAVVGDEIPADIWNCLRSAREPRSPSVRKPRAAEPPAGAPVPPTTPASRPKTGESSRSVVG</sequence>
<dbReference type="EMBL" id="KX778769">
    <property type="protein sequence ID" value="ASV63095.1"/>
    <property type="molecule type" value="Genomic_RNA"/>
</dbReference>
<dbReference type="KEGG" id="vg:80549579"/>
<accession>A0A286M3N1</accession>
<evidence type="ECO:0000256" key="1">
    <source>
        <dbReference type="SAM" id="MobiDB-lite"/>
    </source>
</evidence>
<evidence type="ECO:0000313" key="2">
    <source>
        <dbReference type="EMBL" id="ASV63095.1"/>
    </source>
</evidence>
<organism evidence="2 3">
    <name type="scientific">Colletotrichum camelliae filamentous virus 1</name>
    <dbReference type="NCBI Taxonomy" id="2029458"/>
    <lineage>
        <taxon>Viruses</taxon>
        <taxon>Riboviria</taxon>
        <taxon>Riboviria incertae sedis</taxon>
        <taxon>Polymycoviridae</taxon>
        <taxon>Polymycovirus</taxon>
        <taxon>Polymycovirus colletotrichi</taxon>
        <taxon>Colletotrichum camelliae polymycovirus 1</taxon>
    </lineage>
</organism>
<name>A0A286M3N1_9VIRU</name>
<dbReference type="Pfam" id="PF25660">
    <property type="entry name" value="CcFV1_CP"/>
    <property type="match status" value="1"/>
</dbReference>
<protein>
    <submittedName>
        <fullName evidence="2">Capsid protein</fullName>
    </submittedName>
</protein>